<dbReference type="SMART" id="SM00698">
    <property type="entry name" value="MORN"/>
    <property type="match status" value="2"/>
</dbReference>
<evidence type="ECO:0000256" key="6">
    <source>
        <dbReference type="ARBA" id="ARBA00023273"/>
    </source>
</evidence>
<dbReference type="STRING" id="109895.A0A507E3M6"/>
<dbReference type="PANTHER" id="PTHR46437">
    <property type="entry name" value="MORN REPEAT-CONTAINING PROTEIN 5"/>
    <property type="match status" value="1"/>
</dbReference>
<dbReference type="AlphaFoldDB" id="A0A507E3M6"/>
<comment type="caution">
    <text evidence="7">The sequence shown here is derived from an EMBL/GenBank/DDBJ whole genome shotgun (WGS) entry which is preliminary data.</text>
</comment>
<keyword evidence="8" id="KW-1185">Reference proteome</keyword>
<dbReference type="Pfam" id="PF02493">
    <property type="entry name" value="MORN"/>
    <property type="match status" value="3"/>
</dbReference>
<feature type="non-terminal residue" evidence="7">
    <location>
        <position position="95"/>
    </location>
</feature>
<keyword evidence="6" id="KW-0966">Cell projection</keyword>
<evidence type="ECO:0000313" key="8">
    <source>
        <dbReference type="Proteomes" id="UP000318582"/>
    </source>
</evidence>
<dbReference type="GO" id="GO:0031514">
    <property type="term" value="C:motile cilium"/>
    <property type="evidence" value="ECO:0007669"/>
    <property type="project" value="UniProtKB-SubCell"/>
</dbReference>
<dbReference type="Gene3D" id="2.20.110.10">
    <property type="entry name" value="Histone H3 K4-specific methyltransferase SET7/9 N-terminal domain"/>
    <property type="match status" value="1"/>
</dbReference>
<evidence type="ECO:0000256" key="3">
    <source>
        <dbReference type="ARBA" id="ARBA00022737"/>
    </source>
</evidence>
<accession>A0A507E3M6</accession>
<keyword evidence="4" id="KW-0282">Flagellum</keyword>
<organism evidence="7 8">
    <name type="scientific">Powellomyces hirtus</name>
    <dbReference type="NCBI Taxonomy" id="109895"/>
    <lineage>
        <taxon>Eukaryota</taxon>
        <taxon>Fungi</taxon>
        <taxon>Fungi incertae sedis</taxon>
        <taxon>Chytridiomycota</taxon>
        <taxon>Chytridiomycota incertae sedis</taxon>
        <taxon>Chytridiomycetes</taxon>
        <taxon>Spizellomycetales</taxon>
        <taxon>Powellomycetaceae</taxon>
        <taxon>Powellomyces</taxon>
    </lineage>
</organism>
<evidence type="ECO:0000313" key="7">
    <source>
        <dbReference type="EMBL" id="TPX58436.1"/>
    </source>
</evidence>
<dbReference type="SUPFAM" id="SSF82185">
    <property type="entry name" value="Histone H3 K4-specific methyltransferase SET7/9 N-terminal domain"/>
    <property type="match status" value="1"/>
</dbReference>
<reference evidence="7 8" key="1">
    <citation type="journal article" date="2019" name="Sci. Rep.">
        <title>Comparative genomics of chytrid fungi reveal insights into the obligate biotrophic and pathogenic lifestyle of Synchytrium endobioticum.</title>
        <authorList>
            <person name="van de Vossenberg B.T.L.H."/>
            <person name="Warris S."/>
            <person name="Nguyen H.D.T."/>
            <person name="van Gent-Pelzer M.P.E."/>
            <person name="Joly D.L."/>
            <person name="van de Geest H.C."/>
            <person name="Bonants P.J.M."/>
            <person name="Smith D.S."/>
            <person name="Levesque C.A."/>
            <person name="van der Lee T.A.J."/>
        </authorList>
    </citation>
    <scope>NUCLEOTIDE SEQUENCE [LARGE SCALE GENOMIC DNA]</scope>
    <source>
        <strain evidence="7 8">CBS 809.83</strain>
    </source>
</reference>
<dbReference type="InterPro" id="IPR042814">
    <property type="entry name" value="Morn5"/>
</dbReference>
<evidence type="ECO:0000256" key="4">
    <source>
        <dbReference type="ARBA" id="ARBA00022846"/>
    </source>
</evidence>
<protein>
    <recommendedName>
        <fullName evidence="2">MORN repeat-containing protein 5</fullName>
    </recommendedName>
</protein>
<gene>
    <name evidence="7" type="ORF">PhCBS80983_g03155</name>
</gene>
<evidence type="ECO:0000256" key="2">
    <source>
        <dbReference type="ARBA" id="ARBA00016322"/>
    </source>
</evidence>
<evidence type="ECO:0000256" key="5">
    <source>
        <dbReference type="ARBA" id="ARBA00023069"/>
    </source>
</evidence>
<proteinExistence type="predicted"/>
<evidence type="ECO:0000256" key="1">
    <source>
        <dbReference type="ARBA" id="ARBA00004230"/>
    </source>
</evidence>
<keyword evidence="5" id="KW-0969">Cilium</keyword>
<dbReference type="PANTHER" id="PTHR46437:SF1">
    <property type="entry name" value="MORN REPEAT-CONTAINING PROTEIN 5"/>
    <property type="match status" value="1"/>
</dbReference>
<keyword evidence="3" id="KW-0677">Repeat</keyword>
<dbReference type="Proteomes" id="UP000318582">
    <property type="component" value="Unassembled WGS sequence"/>
</dbReference>
<sequence>MAFAGSPFEAEIVNDRIEGHGKYTFPDGNVYIGEFKDGHFHGTGTIHFMNGGKYNAKWEFGKAVEGTYTFKDGLEYKSDEWDYCTDVDRRFYSER</sequence>
<dbReference type="EMBL" id="QEAQ01000036">
    <property type="protein sequence ID" value="TPX58436.1"/>
    <property type="molecule type" value="Genomic_DNA"/>
</dbReference>
<comment type="subcellular location">
    <subcellularLocation>
        <location evidence="1">Cell projection</location>
        <location evidence="1">Cilium</location>
        <location evidence="1">Flagellum</location>
    </subcellularLocation>
</comment>
<name>A0A507E3M6_9FUNG</name>
<dbReference type="InterPro" id="IPR003409">
    <property type="entry name" value="MORN"/>
</dbReference>